<evidence type="ECO:0008006" key="3">
    <source>
        <dbReference type="Google" id="ProtNLM"/>
    </source>
</evidence>
<sequence length="224" mass="25499">MARKKGKEELGPSKRQRARRRRLVYVYSEGQVTEPTYIEIVRAQGVNADPTIAVEVRIANATVSGSWRKPIKLVEAAARLMREQIREAKQGGLPEEFWPQVWCLFDRDDHEQVDEAFKLAREADVRVAFSHPCFEVWRLLHFNSVSGTFSGVCGLVTDRLPFAKAVENVKLVLPEQIPVGSFGEAKKRAERMNAAHGDHVPWSRRDPYTDVHTFVEQGLGIRSY</sequence>
<dbReference type="EMBL" id="BLAE01000034">
    <property type="protein sequence ID" value="GES11992.1"/>
    <property type="molecule type" value="Genomic_DNA"/>
</dbReference>
<organism evidence="1 2">
    <name type="scientific">Acrocarpospora macrocephala</name>
    <dbReference type="NCBI Taxonomy" id="150177"/>
    <lineage>
        <taxon>Bacteria</taxon>
        <taxon>Bacillati</taxon>
        <taxon>Actinomycetota</taxon>
        <taxon>Actinomycetes</taxon>
        <taxon>Streptosporangiales</taxon>
        <taxon>Streptosporangiaceae</taxon>
        <taxon>Acrocarpospora</taxon>
    </lineage>
</organism>
<dbReference type="Pfam" id="PF13707">
    <property type="entry name" value="RloB"/>
    <property type="match status" value="1"/>
</dbReference>
<proteinExistence type="predicted"/>
<dbReference type="Proteomes" id="UP000331127">
    <property type="component" value="Unassembled WGS sequence"/>
</dbReference>
<protein>
    <recommendedName>
        <fullName evidence="3">RloB-like protein</fullName>
    </recommendedName>
</protein>
<dbReference type="OrthoDB" id="9796523at2"/>
<dbReference type="RefSeq" id="WP_155357343.1">
    <property type="nucleotide sequence ID" value="NZ_BAAAHL010000030.1"/>
</dbReference>
<dbReference type="AlphaFoldDB" id="A0A5M3WUW1"/>
<gene>
    <name evidence="1" type="ORF">Amac_055890</name>
</gene>
<dbReference type="InterPro" id="IPR025591">
    <property type="entry name" value="RloB"/>
</dbReference>
<comment type="caution">
    <text evidence="1">The sequence shown here is derived from an EMBL/GenBank/DDBJ whole genome shotgun (WGS) entry which is preliminary data.</text>
</comment>
<keyword evidence="2" id="KW-1185">Reference proteome</keyword>
<evidence type="ECO:0000313" key="1">
    <source>
        <dbReference type="EMBL" id="GES11992.1"/>
    </source>
</evidence>
<reference evidence="1 2" key="1">
    <citation type="submission" date="2019-10" db="EMBL/GenBank/DDBJ databases">
        <title>Whole genome shotgun sequence of Acrocarpospora macrocephala NBRC 16266.</title>
        <authorList>
            <person name="Ichikawa N."/>
            <person name="Kimura A."/>
            <person name="Kitahashi Y."/>
            <person name="Komaki H."/>
            <person name="Oguchi A."/>
        </authorList>
    </citation>
    <scope>NUCLEOTIDE SEQUENCE [LARGE SCALE GENOMIC DNA]</scope>
    <source>
        <strain evidence="1 2">NBRC 16266</strain>
    </source>
</reference>
<name>A0A5M3WUW1_9ACTN</name>
<evidence type="ECO:0000313" key="2">
    <source>
        <dbReference type="Proteomes" id="UP000331127"/>
    </source>
</evidence>
<accession>A0A5M3WUW1</accession>